<evidence type="ECO:0000256" key="5">
    <source>
        <dbReference type="ARBA" id="ARBA00022806"/>
    </source>
</evidence>
<evidence type="ECO:0000256" key="11">
    <source>
        <dbReference type="HAMAP-Rule" id="MF_01920"/>
    </source>
</evidence>
<dbReference type="CDD" id="cd17932">
    <property type="entry name" value="DEXQc_UvrD"/>
    <property type="match status" value="1"/>
</dbReference>
<dbReference type="InterPro" id="IPR014017">
    <property type="entry name" value="DNA_helicase_UvrD-like_C"/>
</dbReference>
<evidence type="ECO:0000256" key="6">
    <source>
        <dbReference type="ARBA" id="ARBA00022840"/>
    </source>
</evidence>
<comment type="caution">
    <text evidence="15">The sequence shown here is derived from an EMBL/GenBank/DDBJ whole genome shotgun (WGS) entry which is preliminary data.</text>
</comment>
<reference evidence="15 16" key="1">
    <citation type="journal article" date="2013" name="Int. J. Syst. Evol. Microbiol.">
        <title>Comamonas guangdongensis sp. nov., isolated from subterranean forest sediment, and emended description of the genus Comamonas.</title>
        <authorList>
            <person name="Zhang J."/>
            <person name="Wang Y."/>
            <person name="Zhou S."/>
            <person name="Wu C."/>
            <person name="He J."/>
            <person name="Li F."/>
        </authorList>
    </citation>
    <scope>NUCLEOTIDE SEQUENCE [LARGE SCALE GENOMIC DNA]</scope>
    <source>
        <strain evidence="15 16">CCTCC AB2011133</strain>
    </source>
</reference>
<sequence length="690" mass="77370">MSAGLNLAQLQAVHYTEGPCLVLAGAGSGKTRVITHKIARLIETGLAPRRIAAITFTNKAAAEMRERAAGLIGRQAKDVLVCTFHALGVRMVREDGHVLGLKPQFSILDQDDVTGILKDCAGGTTDAATARQWQWTISNWKNQGWDSRKALAMAQDDNERSIALIMQRYEERLTAYQSVDFDDLIGMPMRLLRGHAEVREKWQRLLGHVLVDEYQDTNATQYELLRMLVGERAHFTAVGDDDQSIYGWRGATLDNLKKLPVDFPQLKIIKLEQNYRSTSAILRAANNVIGPNPKLFPKTLFSELGEGEPVRIVDCDTEEHEAERAVARIQGLRASMNPQPAWKDMAILYRANHQAKPFEKALRKANIPYKVSGGTSFFDRAEIKDLCAWFRLWINNDDDPAFLRAIGTPKRGIGHTTLGKLGEFSGAHKLSMFGSLFNAMLEEALPRKAFESLLEFGRYINDLEYQARHTLGAEAARAFLLDWLKEIGYEQYLYDSEDSESVAAARWSNVLEFCDWMSQRAGGKIEDAAGTTTQTEVKSLLEVSQNIALLSTISEREQEQDMVVLSTLHASKGLEWPHVMLVGATEGMLPFKLDDDDGRQQKLSDETAARLQEERRLMYVGITRAQRTLAVSWTKRRKKGREMVACQPSRFIKEMGLDAATAKEDPREKLRKLREEFAARKAQPGAAAAS</sequence>
<comment type="catalytic activity">
    <reaction evidence="9 11">
        <text>Couples ATP hydrolysis with the unwinding of duplex DNA by translocating in the 3'-5' direction.</text>
        <dbReference type="EC" id="5.6.2.4"/>
    </reaction>
</comment>
<feature type="binding site" evidence="11">
    <location>
        <position position="276"/>
    </location>
    <ligand>
        <name>ATP</name>
        <dbReference type="ChEBI" id="CHEBI:30616"/>
    </ligand>
</feature>
<dbReference type="Pfam" id="PF13361">
    <property type="entry name" value="UvrD_C"/>
    <property type="match status" value="1"/>
</dbReference>
<dbReference type="InterPro" id="IPR005752">
    <property type="entry name" value="Helicase_Rep"/>
</dbReference>
<keyword evidence="4 11" id="KW-0378">Hydrolase</keyword>
<dbReference type="PROSITE" id="PS51217">
    <property type="entry name" value="UVRD_HELICASE_CTER"/>
    <property type="match status" value="1"/>
</dbReference>
<evidence type="ECO:0000256" key="8">
    <source>
        <dbReference type="ARBA" id="ARBA00023235"/>
    </source>
</evidence>
<evidence type="ECO:0000256" key="2">
    <source>
        <dbReference type="ARBA" id="ARBA00022705"/>
    </source>
</evidence>
<name>A0ABV3ZS87_9BURK</name>
<evidence type="ECO:0000256" key="3">
    <source>
        <dbReference type="ARBA" id="ARBA00022741"/>
    </source>
</evidence>
<keyword evidence="6 11" id="KW-0067">ATP-binding</keyword>
<feature type="domain" description="UvrD-like helicase ATP-binding" evidence="13">
    <location>
        <begin position="3"/>
        <end position="278"/>
    </location>
</feature>
<dbReference type="Pfam" id="PF00580">
    <property type="entry name" value="UvrD-helicase"/>
    <property type="match status" value="1"/>
</dbReference>
<evidence type="ECO:0000256" key="7">
    <source>
        <dbReference type="ARBA" id="ARBA00023125"/>
    </source>
</evidence>
<keyword evidence="5 11" id="KW-0347">Helicase</keyword>
<dbReference type="InterPro" id="IPR027417">
    <property type="entry name" value="P-loop_NTPase"/>
</dbReference>
<comment type="catalytic activity">
    <reaction evidence="10 11">
        <text>ATP + H2O = ADP + phosphate + H(+)</text>
        <dbReference type="Rhea" id="RHEA:13065"/>
        <dbReference type="ChEBI" id="CHEBI:15377"/>
        <dbReference type="ChEBI" id="CHEBI:15378"/>
        <dbReference type="ChEBI" id="CHEBI:30616"/>
        <dbReference type="ChEBI" id="CHEBI:43474"/>
        <dbReference type="ChEBI" id="CHEBI:456216"/>
        <dbReference type="EC" id="5.6.2.4"/>
    </reaction>
</comment>
<dbReference type="PANTHER" id="PTHR11070:SF64">
    <property type="entry name" value="ATP-DEPENDENT DNA HELICASE REP"/>
    <property type="match status" value="1"/>
</dbReference>
<dbReference type="InterPro" id="IPR000212">
    <property type="entry name" value="DNA_helicase_UvrD/REP"/>
</dbReference>
<evidence type="ECO:0000256" key="1">
    <source>
        <dbReference type="ARBA" id="ARBA00009922"/>
    </source>
</evidence>
<comment type="similarity">
    <text evidence="1 11">Belongs to the helicase family. UvrD subfamily.</text>
</comment>
<dbReference type="Gene3D" id="3.40.50.300">
    <property type="entry name" value="P-loop containing nucleotide triphosphate hydrolases"/>
    <property type="match status" value="2"/>
</dbReference>
<dbReference type="HAMAP" id="MF_01920">
    <property type="entry name" value="Helicase_Rep"/>
    <property type="match status" value="1"/>
</dbReference>
<evidence type="ECO:0000256" key="9">
    <source>
        <dbReference type="ARBA" id="ARBA00034617"/>
    </source>
</evidence>
<keyword evidence="8 11" id="KW-0413">Isomerase</keyword>
<evidence type="ECO:0000313" key="16">
    <source>
        <dbReference type="Proteomes" id="UP001561046"/>
    </source>
</evidence>
<dbReference type="PANTHER" id="PTHR11070">
    <property type="entry name" value="UVRD / RECB / PCRA DNA HELICASE FAMILY MEMBER"/>
    <property type="match status" value="1"/>
</dbReference>
<dbReference type="GO" id="GO:0016787">
    <property type="term" value="F:hydrolase activity"/>
    <property type="evidence" value="ECO:0007669"/>
    <property type="project" value="UniProtKB-KW"/>
</dbReference>
<feature type="binding site" evidence="12">
    <location>
        <begin position="24"/>
        <end position="31"/>
    </location>
    <ligand>
        <name>ATP</name>
        <dbReference type="ChEBI" id="CHEBI:30616"/>
    </ligand>
</feature>
<keyword evidence="16" id="KW-1185">Reference proteome</keyword>
<dbReference type="InterPro" id="IPR014016">
    <property type="entry name" value="UvrD-like_ATP-bd"/>
</dbReference>
<proteinExistence type="inferred from homology"/>
<dbReference type="Gene3D" id="1.10.10.160">
    <property type="match status" value="1"/>
</dbReference>
<comment type="function">
    <text evidence="11">Rep helicase is a single-stranded DNA-dependent ATPase involved in DNA replication; it can initiate unwinding at a nick in the DNA. It binds to the single-stranded DNA and acts in a progressive fashion along the DNA in the 3' to 5' direction.</text>
</comment>
<dbReference type="Proteomes" id="UP001561046">
    <property type="component" value="Unassembled WGS sequence"/>
</dbReference>
<protein>
    <recommendedName>
        <fullName evidence="11">ATP-dependent DNA helicase Rep</fullName>
        <ecNumber evidence="11">5.6.2.4</ecNumber>
    </recommendedName>
    <alternativeName>
        <fullName evidence="11">DNA 3'-5' helicase Rep</fullName>
    </alternativeName>
</protein>
<dbReference type="EC" id="5.6.2.4" evidence="11"/>
<evidence type="ECO:0000259" key="13">
    <source>
        <dbReference type="PROSITE" id="PS51198"/>
    </source>
</evidence>
<dbReference type="Gene3D" id="1.10.486.10">
    <property type="entry name" value="PCRA, domain 4"/>
    <property type="match status" value="1"/>
</dbReference>
<evidence type="ECO:0000256" key="4">
    <source>
        <dbReference type="ARBA" id="ARBA00022801"/>
    </source>
</evidence>
<evidence type="ECO:0000256" key="10">
    <source>
        <dbReference type="ARBA" id="ARBA00048988"/>
    </source>
</evidence>
<evidence type="ECO:0000313" key="15">
    <source>
        <dbReference type="EMBL" id="MEX8192146.1"/>
    </source>
</evidence>
<dbReference type="EMBL" id="JBFYGN010000004">
    <property type="protein sequence ID" value="MEX8192146.1"/>
    <property type="molecule type" value="Genomic_DNA"/>
</dbReference>
<evidence type="ECO:0000256" key="12">
    <source>
        <dbReference type="PROSITE-ProRule" id="PRU00560"/>
    </source>
</evidence>
<keyword evidence="2 11" id="KW-0235">DNA replication</keyword>
<dbReference type="GO" id="GO:0004386">
    <property type="term" value="F:helicase activity"/>
    <property type="evidence" value="ECO:0007669"/>
    <property type="project" value="UniProtKB-KW"/>
</dbReference>
<gene>
    <name evidence="11" type="primary">rep</name>
    <name evidence="15" type="ORF">AB6724_04740</name>
</gene>
<keyword evidence="3 11" id="KW-0547">Nucleotide-binding</keyword>
<dbReference type="InterPro" id="IPR013986">
    <property type="entry name" value="DExx_box_DNA_helicase_dom_sf"/>
</dbReference>
<dbReference type="SUPFAM" id="SSF52540">
    <property type="entry name" value="P-loop containing nucleoside triphosphate hydrolases"/>
    <property type="match status" value="1"/>
</dbReference>
<organism evidence="15 16">
    <name type="scientific">Comamonas guangdongensis</name>
    <dbReference type="NCBI Taxonomy" id="510515"/>
    <lineage>
        <taxon>Bacteria</taxon>
        <taxon>Pseudomonadati</taxon>
        <taxon>Pseudomonadota</taxon>
        <taxon>Betaproteobacteria</taxon>
        <taxon>Burkholderiales</taxon>
        <taxon>Comamonadaceae</taxon>
        <taxon>Comamonas</taxon>
    </lineage>
</organism>
<dbReference type="PROSITE" id="PS51198">
    <property type="entry name" value="UVRD_HELICASE_ATP_BIND"/>
    <property type="match status" value="1"/>
</dbReference>
<accession>A0ABV3ZS87</accession>
<evidence type="ECO:0000259" key="14">
    <source>
        <dbReference type="PROSITE" id="PS51217"/>
    </source>
</evidence>
<keyword evidence="7 11" id="KW-0238">DNA-binding</keyword>
<dbReference type="RefSeq" id="WP_369337365.1">
    <property type="nucleotide sequence ID" value="NZ_JBFYGN010000004.1"/>
</dbReference>
<feature type="domain" description="UvrD-like helicase C-terminal" evidence="14">
    <location>
        <begin position="279"/>
        <end position="573"/>
    </location>
</feature>
<comment type="subunit">
    <text evidence="11">Homodimer.</text>
</comment>